<dbReference type="SMART" id="SM00360">
    <property type="entry name" value="RRM"/>
    <property type="match status" value="1"/>
</dbReference>
<comment type="caution">
    <text evidence="4">The sequence shown here is derived from an EMBL/GenBank/DDBJ whole genome shotgun (WGS) entry which is preliminary data.</text>
</comment>
<dbReference type="PANTHER" id="PTHR15241:SF304">
    <property type="entry name" value="RRM DOMAIN-CONTAINING PROTEIN"/>
    <property type="match status" value="1"/>
</dbReference>
<feature type="region of interest" description="Disordered" evidence="2">
    <location>
        <begin position="623"/>
        <end position="650"/>
    </location>
</feature>
<evidence type="ECO:0000313" key="4">
    <source>
        <dbReference type="EMBL" id="CAG5128929.1"/>
    </source>
</evidence>
<dbReference type="Gene3D" id="3.30.70.330">
    <property type="match status" value="1"/>
</dbReference>
<organism evidence="4 5">
    <name type="scientific">Candidula unifasciata</name>
    <dbReference type="NCBI Taxonomy" id="100452"/>
    <lineage>
        <taxon>Eukaryota</taxon>
        <taxon>Metazoa</taxon>
        <taxon>Spiralia</taxon>
        <taxon>Lophotrochozoa</taxon>
        <taxon>Mollusca</taxon>
        <taxon>Gastropoda</taxon>
        <taxon>Heterobranchia</taxon>
        <taxon>Euthyneura</taxon>
        <taxon>Panpulmonata</taxon>
        <taxon>Eupulmonata</taxon>
        <taxon>Stylommatophora</taxon>
        <taxon>Helicina</taxon>
        <taxon>Helicoidea</taxon>
        <taxon>Geomitridae</taxon>
        <taxon>Candidula</taxon>
    </lineage>
</organism>
<dbReference type="SUPFAM" id="SSF54928">
    <property type="entry name" value="RNA-binding domain, RBD"/>
    <property type="match status" value="1"/>
</dbReference>
<dbReference type="PANTHER" id="PTHR15241">
    <property type="entry name" value="TRANSFORMER-2-RELATED"/>
    <property type="match status" value="1"/>
</dbReference>
<feature type="compositionally biased region" description="Polar residues" evidence="2">
    <location>
        <begin position="1"/>
        <end position="11"/>
    </location>
</feature>
<dbReference type="GO" id="GO:0003723">
    <property type="term" value="F:RNA binding"/>
    <property type="evidence" value="ECO:0007669"/>
    <property type="project" value="UniProtKB-UniRule"/>
</dbReference>
<feature type="compositionally biased region" description="Low complexity" evidence="2">
    <location>
        <begin position="343"/>
        <end position="363"/>
    </location>
</feature>
<keyword evidence="1" id="KW-0694">RNA-binding</keyword>
<dbReference type="InterPro" id="IPR000504">
    <property type="entry name" value="RRM_dom"/>
</dbReference>
<feature type="compositionally biased region" description="Low complexity" evidence="2">
    <location>
        <begin position="374"/>
        <end position="383"/>
    </location>
</feature>
<feature type="region of interest" description="Disordered" evidence="2">
    <location>
        <begin position="1"/>
        <end position="29"/>
    </location>
</feature>
<dbReference type="InterPro" id="IPR035979">
    <property type="entry name" value="RBD_domain_sf"/>
</dbReference>
<accession>A0A8S3ZHZ9</accession>
<feature type="compositionally biased region" description="Low complexity" evidence="2">
    <location>
        <begin position="455"/>
        <end position="469"/>
    </location>
</feature>
<dbReference type="InterPro" id="IPR012677">
    <property type="entry name" value="Nucleotide-bd_a/b_plait_sf"/>
</dbReference>
<feature type="region of interest" description="Disordered" evidence="2">
    <location>
        <begin position="109"/>
        <end position="160"/>
    </location>
</feature>
<gene>
    <name evidence="4" type="ORF">CUNI_LOCUS14487</name>
</gene>
<feature type="compositionally biased region" description="Low complexity" evidence="2">
    <location>
        <begin position="417"/>
        <end position="438"/>
    </location>
</feature>
<name>A0A8S3ZHZ9_9EUPU</name>
<evidence type="ECO:0000259" key="3">
    <source>
        <dbReference type="PROSITE" id="PS50102"/>
    </source>
</evidence>
<dbReference type="EMBL" id="CAJHNH020003279">
    <property type="protein sequence ID" value="CAG5128929.1"/>
    <property type="molecule type" value="Genomic_DNA"/>
</dbReference>
<evidence type="ECO:0000313" key="5">
    <source>
        <dbReference type="Proteomes" id="UP000678393"/>
    </source>
</evidence>
<dbReference type="Pfam" id="PF00076">
    <property type="entry name" value="RRM_1"/>
    <property type="match status" value="1"/>
</dbReference>
<feature type="region of interest" description="Disordered" evidence="2">
    <location>
        <begin position="222"/>
        <end position="554"/>
    </location>
</feature>
<dbReference type="AlphaFoldDB" id="A0A8S3ZHZ9"/>
<sequence>MDRKQSNNSDVPQELDRPGKLMVSGIPKREDYTEKELEKVFTQFGRLTEVHIVRDKRTNIPRGFAFVTYENPKDSLDAIKAVEGKDLGGENKVHCEQAKIGHKLSMMRKTQDPGARGGGGNGHGMGRGNESNPGRGAARGRGMMDRGMADRGRGLMDRGQRLLDRSRGLLDRSRGLLDRSRGLMGRGGMGRGVMEMPPLERAMYDPEGFDYQEEEFYEEFYDLEPPQMRFPPIGGPGGHPMRGGPASRGRQMDQSSVPFRGKKGLLPDPLGRGGRPGPNQGSLLGPPPDDLYGDDANEADYYGDQGNPFAEGQEEPYPEEEDYPSEEYYEQEWSAQPRGRGALISRGRGLISRGRPQARAPRQQHIDEYDYEAEAAAAQRPRAQGGGPQAYDEDLYEEEDPRLSGGASDPYSRGRGRAQASAAPSGRPGAAPVRRAGPLLEADPYGDEDSGLYERVPPGAALRGGPRAPAEYEDEPYSDPYGRRLPAEASRLPAGASRQPVAGRPRAALLSSDSVGGGADDYQGPGGTSTPQARAAYPDGRRPPVRRAAPDLGMGEEMYDRMASSTNEAYASFPPSSRVPGNLFSDPYSRKRPIDPYDEPEMGGHGMSAVLREYEELRSAALISAKRDRPGDRGGYDPFGRQEALYRGGL</sequence>
<feature type="compositionally biased region" description="Basic and acidic residues" evidence="2">
    <location>
        <begin position="142"/>
        <end position="160"/>
    </location>
</feature>
<feature type="domain" description="RRM" evidence="3">
    <location>
        <begin position="19"/>
        <end position="100"/>
    </location>
</feature>
<protein>
    <recommendedName>
        <fullName evidence="3">RRM domain-containing protein</fullName>
    </recommendedName>
</protein>
<proteinExistence type="predicted"/>
<evidence type="ECO:0000256" key="2">
    <source>
        <dbReference type="SAM" id="MobiDB-lite"/>
    </source>
</evidence>
<feature type="compositionally biased region" description="Acidic residues" evidence="2">
    <location>
        <begin position="312"/>
        <end position="330"/>
    </location>
</feature>
<feature type="region of interest" description="Disordered" evidence="2">
    <location>
        <begin position="569"/>
        <end position="605"/>
    </location>
</feature>
<reference evidence="4" key="1">
    <citation type="submission" date="2021-04" db="EMBL/GenBank/DDBJ databases">
        <authorList>
            <consortium name="Molecular Ecology Group"/>
        </authorList>
    </citation>
    <scope>NUCLEOTIDE SEQUENCE</scope>
</reference>
<feature type="compositionally biased region" description="Basic and acidic residues" evidence="2">
    <location>
        <begin position="625"/>
        <end position="635"/>
    </location>
</feature>
<feature type="compositionally biased region" description="Acidic residues" evidence="2">
    <location>
        <begin position="391"/>
        <end position="400"/>
    </location>
</feature>
<feature type="compositionally biased region" description="Gly residues" evidence="2">
    <location>
        <begin position="515"/>
        <end position="527"/>
    </location>
</feature>
<keyword evidence="5" id="KW-1185">Reference proteome</keyword>
<dbReference type="Proteomes" id="UP000678393">
    <property type="component" value="Unassembled WGS sequence"/>
</dbReference>
<dbReference type="OrthoDB" id="4207594at2759"/>
<dbReference type="PROSITE" id="PS50102">
    <property type="entry name" value="RRM"/>
    <property type="match status" value="1"/>
</dbReference>
<feature type="compositionally biased region" description="Gly residues" evidence="2">
    <location>
        <begin position="115"/>
        <end position="127"/>
    </location>
</feature>
<evidence type="ECO:0000256" key="1">
    <source>
        <dbReference type="PROSITE-ProRule" id="PRU00176"/>
    </source>
</evidence>